<name>A0A8H5F8E0_9AGAR</name>
<feature type="compositionally biased region" description="Basic and acidic residues" evidence="1">
    <location>
        <begin position="123"/>
        <end position="135"/>
    </location>
</feature>
<feature type="compositionally biased region" description="Acidic residues" evidence="1">
    <location>
        <begin position="603"/>
        <end position="620"/>
    </location>
</feature>
<evidence type="ECO:0000256" key="1">
    <source>
        <dbReference type="SAM" id="MobiDB-lite"/>
    </source>
</evidence>
<feature type="compositionally biased region" description="Polar residues" evidence="1">
    <location>
        <begin position="311"/>
        <end position="321"/>
    </location>
</feature>
<feature type="compositionally biased region" description="Acidic residues" evidence="1">
    <location>
        <begin position="553"/>
        <end position="566"/>
    </location>
</feature>
<sequence>MDLSRVSGSNGIQIGNAVTVQSSDLNPTQPPTTVSTPSKYLSFDRHTSHYKPNGHCLPKVEKPTRRETQRSLAQGVMPLPDERPRPSVANLIGKFEIQNKRLSVSASSPSRSSSVVSHTTGDSSKEETKEKREWPPKSVVESSMRQSHVVTSFSPRPTPPPLTTSTSSEKTDGSVALDLEVPLTAKALNSSQMQAKADPEAFLENWRKDLPPETAMESTEEPPVTAKPTVQEPASAVTPTPSATKKLASTAPPRTPKASMTKAAPAPKATGPTSKPPVSSTPAKPAAAKAPVRTSTTAKPALTATPLKPQHTGQSVVSTASARKPAIKALAPPKTPSRSESATRAKTPITASRPKTPSSGLFAPTAASLARSRNAAPPVPTPVKKATLSSSAMDRLSKPTAASQARIAAAAGPPPSSFRPTPASTARSAAASTAKPKPAAAATPRKEPVKKDRVPSKQEAKPAEAPSATVEPESVAAASAVSLASSTTLSSTADVQENAPEDVFMEEENLAAPPEHFDEPEGPVDNDVTPRSPSPPAPAEVIITSEAEAGDTPVDDDSLEEQDDEPAAATENGNGAAAHKDDLEDIVNLLESTSIAKNGATDTTEDIPEELSEIPDEEEK</sequence>
<keyword evidence="3" id="KW-1185">Reference proteome</keyword>
<feature type="compositionally biased region" description="Basic and acidic residues" evidence="1">
    <location>
        <begin position="444"/>
        <end position="462"/>
    </location>
</feature>
<feature type="compositionally biased region" description="Low complexity" evidence="1">
    <location>
        <begin position="567"/>
        <end position="577"/>
    </location>
</feature>
<feature type="compositionally biased region" description="Low complexity" evidence="1">
    <location>
        <begin position="401"/>
        <end position="411"/>
    </location>
</feature>
<comment type="caution">
    <text evidence="2">The sequence shown here is derived from an EMBL/GenBank/DDBJ whole genome shotgun (WGS) entry which is preliminary data.</text>
</comment>
<feature type="compositionally biased region" description="Polar residues" evidence="1">
    <location>
        <begin position="140"/>
        <end position="150"/>
    </location>
</feature>
<proteinExistence type="predicted"/>
<accession>A0A8H5F8E0</accession>
<dbReference type="EMBL" id="JAACJJ010000014">
    <property type="protein sequence ID" value="KAF5326983.1"/>
    <property type="molecule type" value="Genomic_DNA"/>
</dbReference>
<dbReference type="AlphaFoldDB" id="A0A8H5F8E0"/>
<feature type="compositionally biased region" description="Low complexity" evidence="1">
    <location>
        <begin position="419"/>
        <end position="443"/>
    </location>
</feature>
<organism evidence="2 3">
    <name type="scientific">Psilocybe cf. subviscida</name>
    <dbReference type="NCBI Taxonomy" id="2480587"/>
    <lineage>
        <taxon>Eukaryota</taxon>
        <taxon>Fungi</taxon>
        <taxon>Dikarya</taxon>
        <taxon>Basidiomycota</taxon>
        <taxon>Agaricomycotina</taxon>
        <taxon>Agaricomycetes</taxon>
        <taxon>Agaricomycetidae</taxon>
        <taxon>Agaricales</taxon>
        <taxon>Agaricineae</taxon>
        <taxon>Strophariaceae</taxon>
        <taxon>Psilocybe</taxon>
    </lineage>
</organism>
<feature type="region of interest" description="Disordered" evidence="1">
    <location>
        <begin position="190"/>
        <end position="620"/>
    </location>
</feature>
<evidence type="ECO:0000313" key="2">
    <source>
        <dbReference type="EMBL" id="KAF5326983.1"/>
    </source>
</evidence>
<feature type="compositionally biased region" description="Polar residues" evidence="1">
    <location>
        <begin position="336"/>
        <end position="359"/>
    </location>
</feature>
<feature type="compositionally biased region" description="Polar residues" evidence="1">
    <location>
        <begin position="590"/>
        <end position="602"/>
    </location>
</feature>
<feature type="compositionally biased region" description="Low complexity" evidence="1">
    <location>
        <begin position="103"/>
        <end position="117"/>
    </location>
</feature>
<feature type="compositionally biased region" description="Basic and acidic residues" evidence="1">
    <location>
        <begin position="58"/>
        <end position="69"/>
    </location>
</feature>
<feature type="compositionally biased region" description="Low complexity" evidence="1">
    <location>
        <begin position="467"/>
        <end position="493"/>
    </location>
</feature>
<feature type="compositionally biased region" description="Acidic residues" evidence="1">
    <location>
        <begin position="499"/>
        <end position="509"/>
    </location>
</feature>
<feature type="compositionally biased region" description="Low complexity" evidence="1">
    <location>
        <begin position="256"/>
        <end position="309"/>
    </location>
</feature>
<protein>
    <submittedName>
        <fullName evidence="2">Uncharacterized protein</fullName>
    </submittedName>
</protein>
<dbReference type="Proteomes" id="UP000567179">
    <property type="component" value="Unassembled WGS sequence"/>
</dbReference>
<reference evidence="2 3" key="1">
    <citation type="journal article" date="2020" name="ISME J.">
        <title>Uncovering the hidden diversity of litter-decomposition mechanisms in mushroom-forming fungi.</title>
        <authorList>
            <person name="Floudas D."/>
            <person name="Bentzer J."/>
            <person name="Ahren D."/>
            <person name="Johansson T."/>
            <person name="Persson P."/>
            <person name="Tunlid A."/>
        </authorList>
    </citation>
    <scope>NUCLEOTIDE SEQUENCE [LARGE SCALE GENOMIC DNA]</scope>
    <source>
        <strain evidence="2 3">CBS 101986</strain>
    </source>
</reference>
<dbReference type="OrthoDB" id="10260961at2759"/>
<evidence type="ECO:0000313" key="3">
    <source>
        <dbReference type="Proteomes" id="UP000567179"/>
    </source>
</evidence>
<feature type="region of interest" description="Disordered" evidence="1">
    <location>
        <begin position="18"/>
        <end position="178"/>
    </location>
</feature>
<gene>
    <name evidence="2" type="ORF">D9619_004813</name>
</gene>